<name>A0A1E3PQI8_9ASCO</name>
<gene>
    <name evidence="1" type="ORF">NADFUDRAFT_80879</name>
</gene>
<dbReference type="Proteomes" id="UP000095009">
    <property type="component" value="Unassembled WGS sequence"/>
</dbReference>
<proteinExistence type="predicted"/>
<protein>
    <submittedName>
        <fullName evidence="1">Uncharacterized protein</fullName>
    </submittedName>
</protein>
<keyword evidence="2" id="KW-1185">Reference proteome</keyword>
<reference evidence="1 2" key="1">
    <citation type="journal article" date="2016" name="Proc. Natl. Acad. Sci. U.S.A.">
        <title>Comparative genomics of biotechnologically important yeasts.</title>
        <authorList>
            <person name="Riley R."/>
            <person name="Haridas S."/>
            <person name="Wolfe K.H."/>
            <person name="Lopes M.R."/>
            <person name="Hittinger C.T."/>
            <person name="Goeker M."/>
            <person name="Salamov A.A."/>
            <person name="Wisecaver J.H."/>
            <person name="Long T.M."/>
            <person name="Calvey C.H."/>
            <person name="Aerts A.L."/>
            <person name="Barry K.W."/>
            <person name="Choi C."/>
            <person name="Clum A."/>
            <person name="Coughlan A.Y."/>
            <person name="Deshpande S."/>
            <person name="Douglass A.P."/>
            <person name="Hanson S.J."/>
            <person name="Klenk H.-P."/>
            <person name="LaButti K.M."/>
            <person name="Lapidus A."/>
            <person name="Lindquist E.A."/>
            <person name="Lipzen A.M."/>
            <person name="Meier-Kolthoff J.P."/>
            <person name="Ohm R.A."/>
            <person name="Otillar R.P."/>
            <person name="Pangilinan J.L."/>
            <person name="Peng Y."/>
            <person name="Rokas A."/>
            <person name="Rosa C.A."/>
            <person name="Scheuner C."/>
            <person name="Sibirny A.A."/>
            <person name="Slot J.C."/>
            <person name="Stielow J.B."/>
            <person name="Sun H."/>
            <person name="Kurtzman C.P."/>
            <person name="Blackwell M."/>
            <person name="Grigoriev I.V."/>
            <person name="Jeffries T.W."/>
        </authorList>
    </citation>
    <scope>NUCLEOTIDE SEQUENCE [LARGE SCALE GENOMIC DNA]</scope>
    <source>
        <strain evidence="1 2">DSM 6958</strain>
    </source>
</reference>
<dbReference type="EMBL" id="KV454406">
    <property type="protein sequence ID" value="ODQ67695.1"/>
    <property type="molecule type" value="Genomic_DNA"/>
</dbReference>
<accession>A0A1E3PQI8</accession>
<dbReference type="AlphaFoldDB" id="A0A1E3PQI8"/>
<organism evidence="1 2">
    <name type="scientific">Nadsonia fulvescens var. elongata DSM 6958</name>
    <dbReference type="NCBI Taxonomy" id="857566"/>
    <lineage>
        <taxon>Eukaryota</taxon>
        <taxon>Fungi</taxon>
        <taxon>Dikarya</taxon>
        <taxon>Ascomycota</taxon>
        <taxon>Saccharomycotina</taxon>
        <taxon>Dipodascomycetes</taxon>
        <taxon>Dipodascales</taxon>
        <taxon>Dipodascales incertae sedis</taxon>
        <taxon>Nadsonia</taxon>
    </lineage>
</organism>
<evidence type="ECO:0000313" key="1">
    <source>
        <dbReference type="EMBL" id="ODQ67695.1"/>
    </source>
</evidence>
<sequence length="78" mass="8847">MVHLLALDLFIINQISLESWPILTLLHLLFNLKSSRADNQATIEDSLTIGKLHESLILVKVFDVALDKNLNLLMLHKS</sequence>
<evidence type="ECO:0000313" key="2">
    <source>
        <dbReference type="Proteomes" id="UP000095009"/>
    </source>
</evidence>